<reference evidence="1 2" key="1">
    <citation type="submission" date="2024-01" db="EMBL/GenBank/DDBJ databases">
        <title>The genomes of 5 underutilized Papilionoideae crops provide insights into root nodulation and disease resistanc.</title>
        <authorList>
            <person name="Jiang F."/>
        </authorList>
    </citation>
    <scope>NUCLEOTIDE SEQUENCE [LARGE SCALE GENOMIC DNA]</scope>
    <source>
        <strain evidence="1">LVBAO_FW01</strain>
        <tissue evidence="1">Leaves</tissue>
    </source>
</reference>
<proteinExistence type="predicted"/>
<evidence type="ECO:0000313" key="2">
    <source>
        <dbReference type="Proteomes" id="UP001367508"/>
    </source>
</evidence>
<comment type="caution">
    <text evidence="1">The sequence shown here is derived from an EMBL/GenBank/DDBJ whole genome shotgun (WGS) entry which is preliminary data.</text>
</comment>
<gene>
    <name evidence="1" type="ORF">VNO77_31391</name>
</gene>
<evidence type="ECO:0000313" key="1">
    <source>
        <dbReference type="EMBL" id="KAK7321123.1"/>
    </source>
</evidence>
<keyword evidence="2" id="KW-1185">Reference proteome</keyword>
<sequence length="202" mass="22749">MYLAPRLLINPIVMGLSLHVHESHGLPFPSHCSHCHCVPFSPKAFMGGLHPLDCCTYDHVHVKETDFCSDFLLASITNEECDALTGEWLGLGALVCFSWLSGSVSLLASEDWLFKNACEFQGSNLCIWRLMRGETCHLARLPTGSYYSISWLETREIRTSFSPCTCTFLGAVFASYKRRFSSVPRVFARVFTPLISYERLPL</sequence>
<name>A0AAN9Q7P6_CANGL</name>
<dbReference type="EMBL" id="JAYMYQ010000007">
    <property type="protein sequence ID" value="KAK7321123.1"/>
    <property type="molecule type" value="Genomic_DNA"/>
</dbReference>
<accession>A0AAN9Q7P6</accession>
<protein>
    <submittedName>
        <fullName evidence="1">Uncharacterized protein</fullName>
    </submittedName>
</protein>
<organism evidence="1 2">
    <name type="scientific">Canavalia gladiata</name>
    <name type="common">Sword bean</name>
    <name type="synonym">Dolichos gladiatus</name>
    <dbReference type="NCBI Taxonomy" id="3824"/>
    <lineage>
        <taxon>Eukaryota</taxon>
        <taxon>Viridiplantae</taxon>
        <taxon>Streptophyta</taxon>
        <taxon>Embryophyta</taxon>
        <taxon>Tracheophyta</taxon>
        <taxon>Spermatophyta</taxon>
        <taxon>Magnoliopsida</taxon>
        <taxon>eudicotyledons</taxon>
        <taxon>Gunneridae</taxon>
        <taxon>Pentapetalae</taxon>
        <taxon>rosids</taxon>
        <taxon>fabids</taxon>
        <taxon>Fabales</taxon>
        <taxon>Fabaceae</taxon>
        <taxon>Papilionoideae</taxon>
        <taxon>50 kb inversion clade</taxon>
        <taxon>NPAAA clade</taxon>
        <taxon>indigoferoid/millettioid clade</taxon>
        <taxon>Phaseoleae</taxon>
        <taxon>Canavalia</taxon>
    </lineage>
</organism>
<dbReference type="Proteomes" id="UP001367508">
    <property type="component" value="Unassembled WGS sequence"/>
</dbReference>
<dbReference type="AlphaFoldDB" id="A0AAN9Q7P6"/>